<protein>
    <submittedName>
        <fullName evidence="1">Uncharacterized protein</fullName>
    </submittedName>
</protein>
<name>A0A016SNE3_9BILA</name>
<evidence type="ECO:0000313" key="1">
    <source>
        <dbReference type="EMBL" id="EYB91849.1"/>
    </source>
</evidence>
<dbReference type="AlphaFoldDB" id="A0A016SNE3"/>
<accession>A0A016SNE3</accession>
<gene>
    <name evidence="1" type="primary">Acey_s0201.g1738</name>
    <name evidence="1" type="ORF">Y032_0201g1738</name>
</gene>
<reference evidence="2" key="1">
    <citation type="journal article" date="2015" name="Nat. Genet.">
        <title>The genome and transcriptome of the zoonotic hookworm Ancylostoma ceylanicum identify infection-specific gene families.</title>
        <authorList>
            <person name="Schwarz E.M."/>
            <person name="Hu Y."/>
            <person name="Antoshechkin I."/>
            <person name="Miller M.M."/>
            <person name="Sternberg P.W."/>
            <person name="Aroian R.V."/>
        </authorList>
    </citation>
    <scope>NUCLEOTIDE SEQUENCE</scope>
    <source>
        <strain evidence="2">HY135</strain>
    </source>
</reference>
<evidence type="ECO:0000313" key="2">
    <source>
        <dbReference type="Proteomes" id="UP000024635"/>
    </source>
</evidence>
<sequence length="134" mass="15675">MYSSPHSLHLIEYTVQDFIQSPSLPNGQMTQSAVVQRRSYKRFQTNWCFRLFGGISVIVTKLSRPALLRQSRVALLTSSEINGMQNWMVFDVSVRLSRVCMLRRAPWWRTELVKAKFKPERLHSDLRIKPRAPL</sequence>
<comment type="caution">
    <text evidence="1">The sequence shown here is derived from an EMBL/GenBank/DDBJ whole genome shotgun (WGS) entry which is preliminary data.</text>
</comment>
<keyword evidence="2" id="KW-1185">Reference proteome</keyword>
<dbReference type="Proteomes" id="UP000024635">
    <property type="component" value="Unassembled WGS sequence"/>
</dbReference>
<proteinExistence type="predicted"/>
<dbReference type="EMBL" id="JARK01001537">
    <property type="protein sequence ID" value="EYB91849.1"/>
    <property type="molecule type" value="Genomic_DNA"/>
</dbReference>
<organism evidence="1 2">
    <name type="scientific">Ancylostoma ceylanicum</name>
    <dbReference type="NCBI Taxonomy" id="53326"/>
    <lineage>
        <taxon>Eukaryota</taxon>
        <taxon>Metazoa</taxon>
        <taxon>Ecdysozoa</taxon>
        <taxon>Nematoda</taxon>
        <taxon>Chromadorea</taxon>
        <taxon>Rhabditida</taxon>
        <taxon>Rhabditina</taxon>
        <taxon>Rhabditomorpha</taxon>
        <taxon>Strongyloidea</taxon>
        <taxon>Ancylostomatidae</taxon>
        <taxon>Ancylostomatinae</taxon>
        <taxon>Ancylostoma</taxon>
    </lineage>
</organism>